<protein>
    <submittedName>
        <fullName evidence="7">Uncharacterized protein</fullName>
    </submittedName>
</protein>
<dbReference type="InterPro" id="IPR050364">
    <property type="entry name" value="Cytochrome_P450_fung"/>
</dbReference>
<dbReference type="Proteomes" id="UP000465266">
    <property type="component" value="Unassembled WGS sequence"/>
</dbReference>
<dbReference type="EMBL" id="BLKG01000190">
    <property type="protein sequence ID" value="GFF98589.1"/>
    <property type="molecule type" value="Genomic_DNA"/>
</dbReference>
<sequence length="216" mass="23665">MPAESALQIGTSTGGIMGITLGHSKRHIRVDAPIHTTLVREASAHLVQAILCAVFICPDRHISCNPSDLYSDGKASSSGKQWKLPPGPPGLPILRNLLDLKSAPSDPDFEWVNSLTKYGEMTTVHLGSKIWIFVNSQRVVSEIIARRGSITNGRSPVTAASRIISRHGRSLILLPAGWAEKRRVMHSLLSGTALRKYGAWQEASREEVLEESKYRP</sequence>
<evidence type="ECO:0000313" key="7">
    <source>
        <dbReference type="EMBL" id="GFF98589.1"/>
    </source>
</evidence>
<evidence type="ECO:0000256" key="1">
    <source>
        <dbReference type="ARBA" id="ARBA00001971"/>
    </source>
</evidence>
<gene>
    <name evidence="7" type="ORF">IFM53868_09869</name>
</gene>
<reference evidence="7 8" key="1">
    <citation type="submission" date="2020-01" db="EMBL/GenBank/DDBJ databases">
        <title>Draft genome sequence of Aspergillus udagawae IFM 53868.</title>
        <authorList>
            <person name="Takahashi H."/>
            <person name="Yaguchi T."/>
        </authorList>
    </citation>
    <scope>NUCLEOTIDE SEQUENCE [LARGE SCALE GENOMIC DNA]</scope>
    <source>
        <strain evidence="7 8">IFM 53868</strain>
    </source>
</reference>
<evidence type="ECO:0000313" key="8">
    <source>
        <dbReference type="Proteomes" id="UP000465266"/>
    </source>
</evidence>
<evidence type="ECO:0000256" key="5">
    <source>
        <dbReference type="ARBA" id="ARBA00023004"/>
    </source>
</evidence>
<proteinExistence type="inferred from homology"/>
<evidence type="ECO:0000256" key="6">
    <source>
        <dbReference type="ARBA" id="ARBA00023033"/>
    </source>
</evidence>
<comment type="similarity">
    <text evidence="2">Belongs to the cytochrome P450 family.</text>
</comment>
<dbReference type="SUPFAM" id="SSF48264">
    <property type="entry name" value="Cytochrome P450"/>
    <property type="match status" value="1"/>
</dbReference>
<keyword evidence="8" id="KW-1185">Reference proteome</keyword>
<dbReference type="PANTHER" id="PTHR46300:SF2">
    <property type="entry name" value="CYTOCHROME P450 MONOOXYGENASE ALNH-RELATED"/>
    <property type="match status" value="1"/>
</dbReference>
<accession>A0ABQ1BCM8</accession>
<comment type="cofactor">
    <cofactor evidence="1">
        <name>heme</name>
        <dbReference type="ChEBI" id="CHEBI:30413"/>
    </cofactor>
</comment>
<keyword evidence="3" id="KW-0479">Metal-binding</keyword>
<name>A0ABQ1BCM8_9EURO</name>
<dbReference type="PANTHER" id="PTHR46300">
    <property type="entry name" value="P450, PUTATIVE (EUROFUNG)-RELATED-RELATED"/>
    <property type="match status" value="1"/>
</dbReference>
<keyword evidence="6" id="KW-0503">Monooxygenase</keyword>
<dbReference type="Gene3D" id="1.10.630.10">
    <property type="entry name" value="Cytochrome P450"/>
    <property type="match status" value="1"/>
</dbReference>
<keyword evidence="4" id="KW-0560">Oxidoreductase</keyword>
<keyword evidence="5" id="KW-0408">Iron</keyword>
<evidence type="ECO:0000256" key="2">
    <source>
        <dbReference type="ARBA" id="ARBA00010617"/>
    </source>
</evidence>
<dbReference type="InterPro" id="IPR036396">
    <property type="entry name" value="Cyt_P450_sf"/>
</dbReference>
<dbReference type="Pfam" id="PF00067">
    <property type="entry name" value="p450"/>
    <property type="match status" value="1"/>
</dbReference>
<evidence type="ECO:0000256" key="4">
    <source>
        <dbReference type="ARBA" id="ARBA00023002"/>
    </source>
</evidence>
<evidence type="ECO:0000256" key="3">
    <source>
        <dbReference type="ARBA" id="ARBA00022723"/>
    </source>
</evidence>
<organism evidence="7 8">
    <name type="scientific">Aspergillus udagawae</name>
    <dbReference type="NCBI Taxonomy" id="91492"/>
    <lineage>
        <taxon>Eukaryota</taxon>
        <taxon>Fungi</taxon>
        <taxon>Dikarya</taxon>
        <taxon>Ascomycota</taxon>
        <taxon>Pezizomycotina</taxon>
        <taxon>Eurotiomycetes</taxon>
        <taxon>Eurotiomycetidae</taxon>
        <taxon>Eurotiales</taxon>
        <taxon>Aspergillaceae</taxon>
        <taxon>Aspergillus</taxon>
        <taxon>Aspergillus subgen. Fumigati</taxon>
    </lineage>
</organism>
<dbReference type="InterPro" id="IPR001128">
    <property type="entry name" value="Cyt_P450"/>
</dbReference>
<comment type="caution">
    <text evidence="7">The sequence shown here is derived from an EMBL/GenBank/DDBJ whole genome shotgun (WGS) entry which is preliminary data.</text>
</comment>